<organism evidence="2 3">
    <name type="scientific">Buttiauxella ferragutiae ATCC 51602</name>
    <dbReference type="NCBI Taxonomy" id="1354252"/>
    <lineage>
        <taxon>Bacteria</taxon>
        <taxon>Pseudomonadati</taxon>
        <taxon>Pseudomonadota</taxon>
        <taxon>Gammaproteobacteria</taxon>
        <taxon>Enterobacterales</taxon>
        <taxon>Enterobacteriaceae</taxon>
        <taxon>Buttiauxella</taxon>
    </lineage>
</organism>
<keyword evidence="2" id="KW-0548">Nucleotidyltransferase</keyword>
<dbReference type="InterPro" id="IPR016195">
    <property type="entry name" value="Pol/histidinol_Pase-like"/>
</dbReference>
<keyword evidence="3" id="KW-1185">Reference proteome</keyword>
<accession>A0ABX2WEB0</accession>
<evidence type="ECO:0000313" key="3">
    <source>
        <dbReference type="Proteomes" id="UP000078407"/>
    </source>
</evidence>
<dbReference type="SMART" id="SM00481">
    <property type="entry name" value="POLIIIAc"/>
    <property type="match status" value="1"/>
</dbReference>
<feature type="domain" description="Polymerase/histidinol phosphatase N-terminal" evidence="1">
    <location>
        <begin position="53"/>
        <end position="116"/>
    </location>
</feature>
<dbReference type="Gene3D" id="3.20.20.140">
    <property type="entry name" value="Metal-dependent hydrolases"/>
    <property type="match status" value="1"/>
</dbReference>
<dbReference type="PANTHER" id="PTHR42924">
    <property type="entry name" value="EXONUCLEASE"/>
    <property type="match status" value="1"/>
</dbReference>
<name>A0ABX2WEB0_9ENTR</name>
<dbReference type="Proteomes" id="UP000078407">
    <property type="component" value="Unassembled WGS sequence"/>
</dbReference>
<dbReference type="GO" id="GO:0003887">
    <property type="term" value="F:DNA-directed DNA polymerase activity"/>
    <property type="evidence" value="ECO:0007669"/>
    <property type="project" value="UniProtKB-EC"/>
</dbReference>
<dbReference type="SUPFAM" id="SSF89550">
    <property type="entry name" value="PHP domain-like"/>
    <property type="match status" value="1"/>
</dbReference>
<reference evidence="2 3" key="1">
    <citation type="submission" date="2016-04" db="EMBL/GenBank/DDBJ databases">
        <title>ATOL: Assembling a taxonomically balanced genome-scale reconstruction of the evolutionary history of the Enterobacteriaceae.</title>
        <authorList>
            <person name="Plunkett G.III."/>
            <person name="Neeno-Eckwall E.C."/>
            <person name="Glasner J.D."/>
            <person name="Perna N.T."/>
        </authorList>
    </citation>
    <scope>NUCLEOTIDE SEQUENCE [LARGE SCALE GENOMIC DNA]</scope>
    <source>
        <strain evidence="2 3">ATCC 51602</strain>
    </source>
</reference>
<dbReference type="InterPro" id="IPR003141">
    <property type="entry name" value="Pol/His_phosphatase_N"/>
</dbReference>
<dbReference type="EC" id="2.7.7.7" evidence="2"/>
<sequence length="336" mass="38151">MRLSECYATPGYQRRAIAPGNWHILLGLHHVTNTCDIHVDITFHKKHWRWFKGDTHIHSLHSDGKLSVGELVERAQAYGYHYLFFTDHNTCSQNREISAINSELCLIPGMELTTTRGHVNLVGCDRPVQNFIPCDSESAVFARIHEARQNGARIGINHPFCQHCPWLSEIKEFDWLEIWNGEWDSCTQNEQAFQFWYQQLCDGKFCVAVAGSDFHREKGLALAHTWVRAECCEREAILSALQAGRAWFQCDDTVLEEFSVSGAGIGESTSGRQLVVKLKTEPANEILLYSSRGITTLESDNGNLCWSGDCAAEGFVFLRINREGHARLITNPVWLR</sequence>
<dbReference type="EMBL" id="LXEQ01000001">
    <property type="protein sequence ID" value="OAT33479.1"/>
    <property type="molecule type" value="Genomic_DNA"/>
</dbReference>
<dbReference type="PANTHER" id="PTHR42924:SF3">
    <property type="entry name" value="POLYMERASE_HISTIDINOL PHOSPHATASE N-TERMINAL DOMAIN-CONTAINING PROTEIN"/>
    <property type="match status" value="1"/>
</dbReference>
<dbReference type="InterPro" id="IPR052018">
    <property type="entry name" value="PHP_domain"/>
</dbReference>
<proteinExistence type="predicted"/>
<comment type="caution">
    <text evidence="2">The sequence shown here is derived from an EMBL/GenBank/DDBJ whole genome shotgun (WGS) entry which is preliminary data.</text>
</comment>
<protein>
    <submittedName>
        <fullName evidence="2">PHP C-terminal domain protein</fullName>
        <ecNumber evidence="2">2.7.7.7</ecNumber>
    </submittedName>
</protein>
<keyword evidence="2" id="KW-0808">Transferase</keyword>
<dbReference type="Pfam" id="PF02811">
    <property type="entry name" value="PHP"/>
    <property type="match status" value="1"/>
</dbReference>
<evidence type="ECO:0000259" key="1">
    <source>
        <dbReference type="SMART" id="SM00481"/>
    </source>
</evidence>
<dbReference type="NCBIfam" id="NF038032">
    <property type="entry name" value="CehA_McbA_metalo"/>
    <property type="match status" value="1"/>
</dbReference>
<evidence type="ECO:0000313" key="2">
    <source>
        <dbReference type="EMBL" id="OAT33479.1"/>
    </source>
</evidence>
<dbReference type="InterPro" id="IPR004013">
    <property type="entry name" value="PHP_dom"/>
</dbReference>
<gene>
    <name evidence="2" type="ORF">M976_00226</name>
</gene>